<keyword evidence="8" id="KW-1185">Reference proteome</keyword>
<keyword evidence="4 5" id="KW-0624">Polysaccharide degradation</keyword>
<evidence type="ECO:0000259" key="6">
    <source>
        <dbReference type="PROSITE" id="PS51760"/>
    </source>
</evidence>
<dbReference type="SUPFAM" id="SSF51445">
    <property type="entry name" value="(Trans)glycosidases"/>
    <property type="match status" value="1"/>
</dbReference>
<dbReference type="RefSeq" id="WP_283346071.1">
    <property type="nucleotide sequence ID" value="NZ_JASHIF010000021.1"/>
</dbReference>
<dbReference type="InterPro" id="IPR017853">
    <property type="entry name" value="GH"/>
</dbReference>
<feature type="domain" description="GH10" evidence="6">
    <location>
        <begin position="13"/>
        <end position="348"/>
    </location>
</feature>
<dbReference type="SMART" id="SM00633">
    <property type="entry name" value="Glyco_10"/>
    <property type="match status" value="1"/>
</dbReference>
<protein>
    <recommendedName>
        <fullName evidence="5">Beta-xylanase</fullName>
        <ecNumber evidence="5">3.2.1.8</ecNumber>
    </recommendedName>
</protein>
<comment type="catalytic activity">
    <reaction evidence="5">
        <text>Endohydrolysis of (1-&gt;4)-beta-D-xylosidic linkages in xylans.</text>
        <dbReference type="EC" id="3.2.1.8"/>
    </reaction>
</comment>
<evidence type="ECO:0000256" key="1">
    <source>
        <dbReference type="ARBA" id="ARBA00022801"/>
    </source>
</evidence>
<sequence>MTALIVGVHTFSFAQTQGLKDYYQSYFPIGVAVNQRVITNEAESKLIVQEFNSITPENAMKMGPIHPSENEYNWAPVDEMLGYAKIHGMKMRGHTLCWHNQTPAWFFMKDGVKVSKALLLERLKVHIGMIMSRYRGQIYAYDVVNEAVPDAGTEMLRPSPFLEIIGEEYIAKAFEYAHTADPAAQLFYNDYNTENPQKREKIYQLLKKLLAQGVPIHGVGLQGHWSIYEPSYQGLEESIKKFSSLGLKVQITEMDVSVFQKEHESREKTAKDKLVLTDAILQKQAEHYGKMFEIFRKYKSVITGITFWNVADNRSWLDNFPVKGRKDYPLLFDENFKPKPAYFKVIDWKK</sequence>
<dbReference type="PANTHER" id="PTHR31490">
    <property type="entry name" value="GLYCOSYL HYDROLASE"/>
    <property type="match status" value="1"/>
</dbReference>
<evidence type="ECO:0000256" key="2">
    <source>
        <dbReference type="ARBA" id="ARBA00023277"/>
    </source>
</evidence>
<keyword evidence="2 5" id="KW-0119">Carbohydrate metabolism</keyword>
<comment type="caution">
    <text evidence="7">The sequence shown here is derived from an EMBL/GenBank/DDBJ whole genome shotgun (WGS) entry which is preliminary data.</text>
</comment>
<evidence type="ECO:0000256" key="3">
    <source>
        <dbReference type="ARBA" id="ARBA00023295"/>
    </source>
</evidence>
<dbReference type="Gene3D" id="3.20.20.80">
    <property type="entry name" value="Glycosidases"/>
    <property type="match status" value="1"/>
</dbReference>
<comment type="similarity">
    <text evidence="5">Belongs to the glycosyl hydrolase 10 (cellulase F) family.</text>
</comment>
<evidence type="ECO:0000256" key="5">
    <source>
        <dbReference type="RuleBase" id="RU361174"/>
    </source>
</evidence>
<accession>A0ABT6YDY1</accession>
<evidence type="ECO:0000313" key="8">
    <source>
        <dbReference type="Proteomes" id="UP001236507"/>
    </source>
</evidence>
<reference evidence="7 8" key="1">
    <citation type="submission" date="2023-05" db="EMBL/GenBank/DDBJ databases">
        <title>Novel species of genus Flectobacillus isolated from stream in China.</title>
        <authorList>
            <person name="Lu H."/>
        </authorList>
    </citation>
    <scope>NUCLEOTIDE SEQUENCE [LARGE SCALE GENOMIC DNA]</scope>
    <source>
        <strain evidence="7 8">KCTC 42575</strain>
    </source>
</reference>
<dbReference type="PRINTS" id="PR00134">
    <property type="entry name" value="GLHYDRLASE10"/>
</dbReference>
<dbReference type="Proteomes" id="UP001236507">
    <property type="component" value="Unassembled WGS sequence"/>
</dbReference>
<keyword evidence="1 5" id="KW-0378">Hydrolase</keyword>
<dbReference type="PANTHER" id="PTHR31490:SF90">
    <property type="entry name" value="ENDO-1,4-BETA-XYLANASE A"/>
    <property type="match status" value="1"/>
</dbReference>
<name>A0ABT6YDY1_9BACT</name>
<dbReference type="EC" id="3.2.1.8" evidence="5"/>
<proteinExistence type="inferred from homology"/>
<keyword evidence="3 5" id="KW-0326">Glycosidase</keyword>
<organism evidence="7 8">
    <name type="scientific">Flectobacillus roseus</name>
    <dbReference type="NCBI Taxonomy" id="502259"/>
    <lineage>
        <taxon>Bacteria</taxon>
        <taxon>Pseudomonadati</taxon>
        <taxon>Bacteroidota</taxon>
        <taxon>Cytophagia</taxon>
        <taxon>Cytophagales</taxon>
        <taxon>Flectobacillaceae</taxon>
        <taxon>Flectobacillus</taxon>
    </lineage>
</organism>
<gene>
    <name evidence="7" type="ORF">QM524_20635</name>
</gene>
<dbReference type="EMBL" id="JASHIF010000021">
    <property type="protein sequence ID" value="MDI9861639.1"/>
    <property type="molecule type" value="Genomic_DNA"/>
</dbReference>
<evidence type="ECO:0000256" key="4">
    <source>
        <dbReference type="ARBA" id="ARBA00023326"/>
    </source>
</evidence>
<dbReference type="PROSITE" id="PS51760">
    <property type="entry name" value="GH10_2"/>
    <property type="match status" value="1"/>
</dbReference>
<evidence type="ECO:0000313" key="7">
    <source>
        <dbReference type="EMBL" id="MDI9861639.1"/>
    </source>
</evidence>
<dbReference type="Pfam" id="PF00331">
    <property type="entry name" value="Glyco_hydro_10"/>
    <property type="match status" value="1"/>
</dbReference>
<dbReference type="InterPro" id="IPR044846">
    <property type="entry name" value="GH10"/>
</dbReference>
<dbReference type="InterPro" id="IPR001000">
    <property type="entry name" value="GH10_dom"/>
</dbReference>